<evidence type="ECO:0000313" key="9">
    <source>
        <dbReference type="EMBL" id="MFH0253272.1"/>
    </source>
</evidence>
<proteinExistence type="predicted"/>
<evidence type="ECO:0000256" key="5">
    <source>
        <dbReference type="PROSITE-ProRule" id="PRU00473"/>
    </source>
</evidence>
<dbReference type="RefSeq" id="WP_377168002.1">
    <property type="nucleotide sequence ID" value="NZ_JBHTJC010000001.1"/>
</dbReference>
<feature type="chain" id="PRO_5046481018" evidence="7">
    <location>
        <begin position="21"/>
        <end position="325"/>
    </location>
</feature>
<accession>A0ABW7I5S5</accession>
<dbReference type="InterPro" id="IPR001261">
    <property type="entry name" value="ArgE/DapE_CS"/>
</dbReference>
<comment type="caution">
    <text evidence="9">The sequence shown here is derived from an EMBL/GenBank/DDBJ whole genome shotgun (WGS) entry which is preliminary data.</text>
</comment>
<comment type="subcellular location">
    <subcellularLocation>
        <location evidence="1">Cell outer membrane</location>
    </subcellularLocation>
</comment>
<dbReference type="PROSITE" id="PS51123">
    <property type="entry name" value="OMPA_2"/>
    <property type="match status" value="1"/>
</dbReference>
<keyword evidence="2" id="KW-0378">Hydrolase</keyword>
<dbReference type="PANTHER" id="PTHR30329">
    <property type="entry name" value="STATOR ELEMENT OF FLAGELLAR MOTOR COMPLEX"/>
    <property type="match status" value="1"/>
</dbReference>
<feature type="domain" description="OmpA-like" evidence="8">
    <location>
        <begin position="208"/>
        <end position="325"/>
    </location>
</feature>
<dbReference type="PANTHER" id="PTHR30329:SF21">
    <property type="entry name" value="LIPOPROTEIN YIAD-RELATED"/>
    <property type="match status" value="1"/>
</dbReference>
<evidence type="ECO:0000256" key="2">
    <source>
        <dbReference type="ARBA" id="ARBA00022801"/>
    </source>
</evidence>
<dbReference type="EMBL" id="JBIHMM010000001">
    <property type="protein sequence ID" value="MFH0253272.1"/>
    <property type="molecule type" value="Genomic_DNA"/>
</dbReference>
<evidence type="ECO:0000256" key="7">
    <source>
        <dbReference type="SAM" id="SignalP"/>
    </source>
</evidence>
<organism evidence="9 10">
    <name type="scientific">Roseovarius aquimarinus</name>
    <dbReference type="NCBI Taxonomy" id="1229156"/>
    <lineage>
        <taxon>Bacteria</taxon>
        <taxon>Pseudomonadati</taxon>
        <taxon>Pseudomonadota</taxon>
        <taxon>Alphaproteobacteria</taxon>
        <taxon>Rhodobacterales</taxon>
        <taxon>Roseobacteraceae</taxon>
        <taxon>Roseovarius</taxon>
    </lineage>
</organism>
<feature type="signal peptide" evidence="7">
    <location>
        <begin position="1"/>
        <end position="20"/>
    </location>
</feature>
<dbReference type="InterPro" id="IPR050330">
    <property type="entry name" value="Bact_OuterMem_StrucFunc"/>
</dbReference>
<evidence type="ECO:0000313" key="10">
    <source>
        <dbReference type="Proteomes" id="UP001607157"/>
    </source>
</evidence>
<keyword evidence="7" id="KW-0732">Signal</keyword>
<dbReference type="InterPro" id="IPR006664">
    <property type="entry name" value="OMP_bac"/>
</dbReference>
<dbReference type="PRINTS" id="PR01021">
    <property type="entry name" value="OMPADOMAIN"/>
</dbReference>
<evidence type="ECO:0000256" key="4">
    <source>
        <dbReference type="ARBA" id="ARBA00023237"/>
    </source>
</evidence>
<sequence length="325" mass="34337">MRARALMAAALLGLGAPLGAQELRLPTTAEMARELHDDRGTFAVPVGPWKDGRIETQPAEGGLTRQAWRVSGTSLTTLQLMNQLAGQLAEQGFETLFRCEDAACGGFDFRFALPVLPPPEMFVDLFDYRFLSARMGSGDAARYVTLLVSRSGAASYVQITRIGLGEGTPEEAKENGEAAPPQIAPPDPAPETGEEGAAAPDALIARLRSEGHVVLPDLDFATGAAALGEGPFASLAALADFLGADPTRRIALVGHTDTVGGYEGNLALSRRRAEAVMQRLREIHGVPAAQMEAEGIAYLAPVAPNTQAAGRERNRRVEAVLLSGD</sequence>
<evidence type="ECO:0000259" key="8">
    <source>
        <dbReference type="PROSITE" id="PS51123"/>
    </source>
</evidence>
<dbReference type="PROSITE" id="PS00758">
    <property type="entry name" value="ARGE_DAPE_CPG2_1"/>
    <property type="match status" value="1"/>
</dbReference>
<dbReference type="Proteomes" id="UP001607157">
    <property type="component" value="Unassembled WGS sequence"/>
</dbReference>
<feature type="region of interest" description="Disordered" evidence="6">
    <location>
        <begin position="165"/>
        <end position="196"/>
    </location>
</feature>
<evidence type="ECO:0000256" key="1">
    <source>
        <dbReference type="ARBA" id="ARBA00004442"/>
    </source>
</evidence>
<dbReference type="InterPro" id="IPR006665">
    <property type="entry name" value="OmpA-like"/>
</dbReference>
<dbReference type="CDD" id="cd07185">
    <property type="entry name" value="OmpA_C-like"/>
    <property type="match status" value="1"/>
</dbReference>
<dbReference type="Gene3D" id="3.30.1330.60">
    <property type="entry name" value="OmpA-like domain"/>
    <property type="match status" value="1"/>
</dbReference>
<keyword evidence="3 5" id="KW-0472">Membrane</keyword>
<dbReference type="SUPFAM" id="SSF103088">
    <property type="entry name" value="OmpA-like"/>
    <property type="match status" value="1"/>
</dbReference>
<dbReference type="Pfam" id="PF00691">
    <property type="entry name" value="OmpA"/>
    <property type="match status" value="1"/>
</dbReference>
<name>A0ABW7I5S5_9RHOB</name>
<keyword evidence="4" id="KW-0998">Cell outer membrane</keyword>
<reference evidence="9 10" key="1">
    <citation type="submission" date="2024-10" db="EMBL/GenBank/DDBJ databases">
        <authorList>
            <person name="Yang X.-N."/>
        </authorList>
    </citation>
    <scope>NUCLEOTIDE SEQUENCE [LARGE SCALE GENOMIC DNA]</scope>
    <source>
        <strain evidence="9 10">CAU 1059</strain>
    </source>
</reference>
<evidence type="ECO:0000256" key="6">
    <source>
        <dbReference type="SAM" id="MobiDB-lite"/>
    </source>
</evidence>
<gene>
    <name evidence="9" type="ORF">ACGRVM_05185</name>
</gene>
<protein>
    <submittedName>
        <fullName evidence="9">OmpA family protein</fullName>
    </submittedName>
</protein>
<keyword evidence="10" id="KW-1185">Reference proteome</keyword>
<dbReference type="InterPro" id="IPR036737">
    <property type="entry name" value="OmpA-like_sf"/>
</dbReference>
<evidence type="ECO:0000256" key="3">
    <source>
        <dbReference type="ARBA" id="ARBA00023136"/>
    </source>
</evidence>